<evidence type="ECO:0000313" key="4">
    <source>
        <dbReference type="Proteomes" id="UP000295388"/>
    </source>
</evidence>
<protein>
    <submittedName>
        <fullName evidence="3">Heat shock protein HslJ</fullName>
    </submittedName>
</protein>
<keyword evidence="1" id="KW-1133">Transmembrane helix</keyword>
<dbReference type="InterPro" id="IPR038670">
    <property type="entry name" value="HslJ-like_sf"/>
</dbReference>
<dbReference type="EMBL" id="SNWQ01000001">
    <property type="protein sequence ID" value="TDO54900.1"/>
    <property type="molecule type" value="Genomic_DNA"/>
</dbReference>
<sequence length="197" mass="20494">MTMTDFERELRAILIEVGERAPVVEDLVSRAATPVRRRRTWLASGLAAATMAAVGVTIAVTTPAGNEPAGVSTSSTSASTQTQAEALLGSWRPVDIVGFDNSKLPPSGPPAADRAPNIGFTSDGRWHGSDGCNGIGGTYRAGDDGSISADAGPQHLIGCDNVPNSIVLQRAVRFAIDGRSLTFSAADGQRLGTYERV</sequence>
<reference evidence="3 4" key="1">
    <citation type="submission" date="2019-03" db="EMBL/GenBank/DDBJ databases">
        <title>Genomic Encyclopedia of Type Strains, Phase III (KMG-III): the genomes of soil and plant-associated and newly described type strains.</title>
        <authorList>
            <person name="Whitman W."/>
        </authorList>
    </citation>
    <scope>NUCLEOTIDE SEQUENCE [LARGE SCALE GENOMIC DNA]</scope>
    <source>
        <strain evidence="3 4">VKM Ac-2527</strain>
    </source>
</reference>
<keyword evidence="4" id="KW-1185">Reference proteome</keyword>
<keyword evidence="1" id="KW-0472">Membrane</keyword>
<evidence type="ECO:0000313" key="3">
    <source>
        <dbReference type="EMBL" id="TDO54900.1"/>
    </source>
</evidence>
<keyword evidence="3" id="KW-0346">Stress response</keyword>
<accession>A0A4V3CBD7</accession>
<evidence type="ECO:0000259" key="2">
    <source>
        <dbReference type="Pfam" id="PF03724"/>
    </source>
</evidence>
<dbReference type="InterPro" id="IPR005184">
    <property type="entry name" value="DUF306_Meta_HslJ"/>
</dbReference>
<name>A0A4V3CBD7_9ACTN</name>
<dbReference type="AlphaFoldDB" id="A0A4V3CBD7"/>
<dbReference type="Pfam" id="PF03724">
    <property type="entry name" value="META"/>
    <property type="match status" value="1"/>
</dbReference>
<feature type="domain" description="DUF306" evidence="2">
    <location>
        <begin position="109"/>
        <end position="194"/>
    </location>
</feature>
<proteinExistence type="predicted"/>
<dbReference type="Proteomes" id="UP000295388">
    <property type="component" value="Unassembled WGS sequence"/>
</dbReference>
<evidence type="ECO:0000256" key="1">
    <source>
        <dbReference type="SAM" id="Phobius"/>
    </source>
</evidence>
<keyword evidence="1" id="KW-0812">Transmembrane</keyword>
<dbReference type="OrthoDB" id="4990393at2"/>
<gene>
    <name evidence="3" type="ORF">EV643_101693</name>
</gene>
<comment type="caution">
    <text evidence="3">The sequence shown here is derived from an EMBL/GenBank/DDBJ whole genome shotgun (WGS) entry which is preliminary data.</text>
</comment>
<feature type="transmembrane region" description="Helical" evidence="1">
    <location>
        <begin position="40"/>
        <end position="60"/>
    </location>
</feature>
<dbReference type="Gene3D" id="2.40.128.270">
    <property type="match status" value="1"/>
</dbReference>
<organism evidence="3 4">
    <name type="scientific">Kribbella caucasensis</name>
    <dbReference type="NCBI Taxonomy" id="2512215"/>
    <lineage>
        <taxon>Bacteria</taxon>
        <taxon>Bacillati</taxon>
        <taxon>Actinomycetota</taxon>
        <taxon>Actinomycetes</taxon>
        <taxon>Propionibacteriales</taxon>
        <taxon>Kribbellaceae</taxon>
        <taxon>Kribbella</taxon>
    </lineage>
</organism>